<dbReference type="InterPro" id="IPR009079">
    <property type="entry name" value="4_helix_cytokine-like_core"/>
</dbReference>
<dbReference type="AlphaFoldDB" id="A0A671TW50"/>
<dbReference type="Gene3D" id="1.20.1250.70">
    <property type="entry name" value="Interleukin-15/Interleukin-21"/>
    <property type="match status" value="1"/>
</dbReference>
<evidence type="ECO:0000313" key="3">
    <source>
        <dbReference type="Proteomes" id="UP000472265"/>
    </source>
</evidence>
<dbReference type="InParanoid" id="A0A671TW50"/>
<evidence type="ECO:0008006" key="4">
    <source>
        <dbReference type="Google" id="ProtNLM"/>
    </source>
</evidence>
<feature type="signal peptide" evidence="1">
    <location>
        <begin position="1"/>
        <end position="22"/>
    </location>
</feature>
<name>A0A671TW50_SPAAU</name>
<evidence type="ECO:0000256" key="1">
    <source>
        <dbReference type="SAM" id="SignalP"/>
    </source>
</evidence>
<reference evidence="2" key="3">
    <citation type="submission" date="2025-09" db="UniProtKB">
        <authorList>
            <consortium name="Ensembl"/>
        </authorList>
    </citation>
    <scope>IDENTIFICATION</scope>
</reference>
<reference evidence="2" key="2">
    <citation type="submission" date="2025-08" db="UniProtKB">
        <authorList>
            <consortium name="Ensembl"/>
        </authorList>
    </citation>
    <scope>IDENTIFICATION</scope>
</reference>
<keyword evidence="1" id="KW-0732">Signal</keyword>
<organism evidence="2 3">
    <name type="scientific">Sparus aurata</name>
    <name type="common">Gilthead sea bream</name>
    <dbReference type="NCBI Taxonomy" id="8175"/>
    <lineage>
        <taxon>Eukaryota</taxon>
        <taxon>Metazoa</taxon>
        <taxon>Chordata</taxon>
        <taxon>Craniata</taxon>
        <taxon>Vertebrata</taxon>
        <taxon>Euteleostomi</taxon>
        <taxon>Actinopterygii</taxon>
        <taxon>Neopterygii</taxon>
        <taxon>Teleostei</taxon>
        <taxon>Neoteleostei</taxon>
        <taxon>Acanthomorphata</taxon>
        <taxon>Eupercaria</taxon>
        <taxon>Spariformes</taxon>
        <taxon>Sparidae</taxon>
        <taxon>Sparus</taxon>
    </lineage>
</organism>
<evidence type="ECO:0000313" key="2">
    <source>
        <dbReference type="Ensembl" id="ENSSAUP00010005621.1"/>
    </source>
</evidence>
<dbReference type="GeneTree" id="ENSGT00520000058824"/>
<dbReference type="SUPFAM" id="SSF47266">
    <property type="entry name" value="4-helical cytokines"/>
    <property type="match status" value="1"/>
</dbReference>
<protein>
    <recommendedName>
        <fullName evidence="4">Interleukin</fullName>
    </recommendedName>
</protein>
<dbReference type="Ensembl" id="ENSSAUT00010006041.1">
    <property type="protein sequence ID" value="ENSSAUP00010005621.1"/>
    <property type="gene ID" value="ENSSAUG00010002857.1"/>
</dbReference>
<dbReference type="OMA" id="SVLCEEM"/>
<sequence>MLRGRLALAGLHLCLACVLVLASQSKLCSRDVFIIVEKLLKCDQNSTCSGCRLYTPSIDDYKRCPRSTMLCFANESKVLIKEWDNYCGPRLDKKLGQLAQCFKQPESLCRPCELQNEETAGKFLADLLVTLQMIKSQNCTRPFKSPEHK</sequence>
<feature type="chain" id="PRO_5025499480" description="Interleukin" evidence="1">
    <location>
        <begin position="23"/>
        <end position="149"/>
    </location>
</feature>
<keyword evidence="3" id="KW-1185">Reference proteome</keyword>
<proteinExistence type="predicted"/>
<dbReference type="Proteomes" id="UP000472265">
    <property type="component" value="Chromosome 2"/>
</dbReference>
<accession>A0A671TW50</accession>
<reference evidence="2" key="1">
    <citation type="submission" date="2021-04" db="EMBL/GenBank/DDBJ databases">
        <authorList>
            <consortium name="Wellcome Sanger Institute Data Sharing"/>
        </authorList>
    </citation>
    <scope>NUCLEOTIDE SEQUENCE [LARGE SCALE GENOMIC DNA]</scope>
</reference>